<gene>
    <name evidence="7" type="ORF">EW026_g6401</name>
</gene>
<dbReference type="Gene3D" id="2.40.70.10">
    <property type="entry name" value="Acid Proteases"/>
    <property type="match status" value="2"/>
</dbReference>
<dbReference type="PANTHER" id="PTHR47966:SF51">
    <property type="entry name" value="BETA-SITE APP-CLEAVING ENZYME, ISOFORM A-RELATED"/>
    <property type="match status" value="1"/>
</dbReference>
<dbReference type="InterPro" id="IPR001461">
    <property type="entry name" value="Aspartic_peptidase_A1"/>
</dbReference>
<protein>
    <recommendedName>
        <fullName evidence="6">Peptidase A1 domain-containing protein</fullName>
    </recommendedName>
</protein>
<dbReference type="Proteomes" id="UP000309038">
    <property type="component" value="Unassembled WGS sequence"/>
</dbReference>
<evidence type="ECO:0000256" key="5">
    <source>
        <dbReference type="SAM" id="SignalP"/>
    </source>
</evidence>
<comment type="caution">
    <text evidence="7">The sequence shown here is derived from an EMBL/GenBank/DDBJ whole genome shotgun (WGS) entry which is preliminary data.</text>
</comment>
<dbReference type="PROSITE" id="PS51767">
    <property type="entry name" value="PEPTIDASE_A1"/>
    <property type="match status" value="1"/>
</dbReference>
<name>A0A4S4KB46_9APHY</name>
<feature type="active site" evidence="3">
    <location>
        <position position="280"/>
    </location>
</feature>
<dbReference type="InterPro" id="IPR033121">
    <property type="entry name" value="PEPTIDASE_A1"/>
</dbReference>
<comment type="similarity">
    <text evidence="1 4">Belongs to the peptidase A1 family.</text>
</comment>
<proteinExistence type="inferred from homology"/>
<dbReference type="Pfam" id="PF00026">
    <property type="entry name" value="Asp"/>
    <property type="match status" value="1"/>
</dbReference>
<dbReference type="GO" id="GO:0006508">
    <property type="term" value="P:proteolysis"/>
    <property type="evidence" value="ECO:0007669"/>
    <property type="project" value="UniProtKB-KW"/>
</dbReference>
<dbReference type="InterPro" id="IPR001969">
    <property type="entry name" value="Aspartic_peptidase_AS"/>
</dbReference>
<keyword evidence="5" id="KW-0732">Signal</keyword>
<dbReference type="CDD" id="cd05471">
    <property type="entry name" value="pepsin_like"/>
    <property type="match status" value="1"/>
</dbReference>
<feature type="signal peptide" evidence="5">
    <location>
        <begin position="1"/>
        <end position="19"/>
    </location>
</feature>
<feature type="domain" description="Peptidase A1" evidence="6">
    <location>
        <begin position="85"/>
        <end position="398"/>
    </location>
</feature>
<evidence type="ECO:0000256" key="2">
    <source>
        <dbReference type="ARBA" id="ARBA00022750"/>
    </source>
</evidence>
<dbReference type="EMBL" id="SGPJ01000346">
    <property type="protein sequence ID" value="THG95214.1"/>
    <property type="molecule type" value="Genomic_DNA"/>
</dbReference>
<dbReference type="AlphaFoldDB" id="A0A4S4KB46"/>
<accession>A0A4S4KB46</accession>
<keyword evidence="4" id="KW-0645">Protease</keyword>
<reference evidence="7 8" key="1">
    <citation type="submission" date="2019-02" db="EMBL/GenBank/DDBJ databases">
        <title>Genome sequencing of the rare red list fungi Phlebia centrifuga.</title>
        <authorList>
            <person name="Buettner E."/>
            <person name="Kellner H."/>
        </authorList>
    </citation>
    <scope>NUCLEOTIDE SEQUENCE [LARGE SCALE GENOMIC DNA]</scope>
    <source>
        <strain evidence="7 8">DSM 108282</strain>
    </source>
</reference>
<dbReference type="PROSITE" id="PS00141">
    <property type="entry name" value="ASP_PROTEASE"/>
    <property type="match status" value="2"/>
</dbReference>
<evidence type="ECO:0000259" key="6">
    <source>
        <dbReference type="PROSITE" id="PS51767"/>
    </source>
</evidence>
<keyword evidence="2 4" id="KW-0064">Aspartyl protease</keyword>
<organism evidence="7 8">
    <name type="scientific">Hermanssonia centrifuga</name>
    <dbReference type="NCBI Taxonomy" id="98765"/>
    <lineage>
        <taxon>Eukaryota</taxon>
        <taxon>Fungi</taxon>
        <taxon>Dikarya</taxon>
        <taxon>Basidiomycota</taxon>
        <taxon>Agaricomycotina</taxon>
        <taxon>Agaricomycetes</taxon>
        <taxon>Polyporales</taxon>
        <taxon>Meruliaceae</taxon>
        <taxon>Hermanssonia</taxon>
    </lineage>
</organism>
<dbReference type="SUPFAM" id="SSF50630">
    <property type="entry name" value="Acid proteases"/>
    <property type="match status" value="1"/>
</dbReference>
<keyword evidence="4" id="KW-0378">Hydrolase</keyword>
<evidence type="ECO:0000256" key="3">
    <source>
        <dbReference type="PIRSR" id="PIRSR601461-1"/>
    </source>
</evidence>
<feature type="chain" id="PRO_5020809613" description="Peptidase A1 domain-containing protein" evidence="5">
    <location>
        <begin position="20"/>
        <end position="408"/>
    </location>
</feature>
<dbReference type="GO" id="GO:0004190">
    <property type="term" value="F:aspartic-type endopeptidase activity"/>
    <property type="evidence" value="ECO:0007669"/>
    <property type="project" value="UniProtKB-KW"/>
</dbReference>
<feature type="active site" evidence="3">
    <location>
        <position position="103"/>
    </location>
</feature>
<sequence>MVLTQSLFCLMLTVGGTVSALPQPLRDSGINLSIAAKLNFSGLTSIIEADRARAHRLKNHVNLLGLAGGKRQTTNVDVTNGAVTYTATVNIGEPATDYTLLIDTGSSNTWVGAGKKYAPTSSSKDTGKAVSDTYGGGAFSGEEYTDKVDLGNGLVINSQSIGVANETSGFSGQDGILGIGPTDLTRGSIEGSDETVPTVVDNLASQGTIGSNAVGMFFAPYEEDASGVLTFGGADSSLYTGDLHYTSVTKTSPANQYWGVDQSISYGNTNILSQNAGIIDSGTSMILLASDAYEAYQKATGAAEDQRTGFLTLSKEQYGNLQPLNFNIGGNTFALSPNGQIWPRSLNTAFGGDEDSVYLVIGDLGSQSGDGFDFINGYTFMERFYAVFDTTNSRIGLANTQYTNSESN</sequence>
<evidence type="ECO:0000256" key="4">
    <source>
        <dbReference type="RuleBase" id="RU000454"/>
    </source>
</evidence>
<evidence type="ECO:0000313" key="8">
    <source>
        <dbReference type="Proteomes" id="UP000309038"/>
    </source>
</evidence>
<dbReference type="PANTHER" id="PTHR47966">
    <property type="entry name" value="BETA-SITE APP-CLEAVING ENZYME, ISOFORM A-RELATED"/>
    <property type="match status" value="1"/>
</dbReference>
<evidence type="ECO:0000313" key="7">
    <source>
        <dbReference type="EMBL" id="THG95214.1"/>
    </source>
</evidence>
<dbReference type="InterPro" id="IPR034164">
    <property type="entry name" value="Pepsin-like_dom"/>
</dbReference>
<keyword evidence="8" id="KW-1185">Reference proteome</keyword>
<dbReference type="PRINTS" id="PR00792">
    <property type="entry name" value="PEPSIN"/>
</dbReference>
<dbReference type="InterPro" id="IPR021109">
    <property type="entry name" value="Peptidase_aspartic_dom_sf"/>
</dbReference>
<evidence type="ECO:0000256" key="1">
    <source>
        <dbReference type="ARBA" id="ARBA00007447"/>
    </source>
</evidence>